<reference evidence="3" key="1">
    <citation type="submission" date="2023-07" db="EMBL/GenBank/DDBJ databases">
        <authorList>
            <person name="Yue Y."/>
        </authorList>
    </citation>
    <scope>NUCLEOTIDE SEQUENCE [LARGE SCALE GENOMIC DNA]</scope>
    <source>
        <strain evidence="3">2Y89</strain>
    </source>
</reference>
<keyword evidence="1" id="KW-0472">Membrane</keyword>
<evidence type="ECO:0008006" key="4">
    <source>
        <dbReference type="Google" id="ProtNLM"/>
    </source>
</evidence>
<sequence length="261" mass="29568">MAPIKFEEQLKEKLEKRTLTPSSDGWANLSNRLDADDKKSKRPIYWWLSIAAMLVIMIAITIQVFNKDGVTEISSEIVNEESNEIKDNEDAILINNEDNQLVSEEVSPKEQIQEEEKTENSIIDNNIKQLVENKSAPKTKLVSNTKKVEVKNLELESHKADINQNIIKNPEIDKTAVAEVIENIKETSAIQLDREVDSLLKLASKQLTTNKLIKESSKTVDANALLEEVQDDMGQSFRSRVFEALKDSYETVKTAVAQRNN</sequence>
<organism evidence="2 3">
    <name type="scientific">Winogradskyella vincentii</name>
    <dbReference type="NCBI Taxonomy" id="2877122"/>
    <lineage>
        <taxon>Bacteria</taxon>
        <taxon>Pseudomonadati</taxon>
        <taxon>Bacteroidota</taxon>
        <taxon>Flavobacteriia</taxon>
        <taxon>Flavobacteriales</taxon>
        <taxon>Flavobacteriaceae</taxon>
        <taxon>Winogradskyella</taxon>
    </lineage>
</organism>
<evidence type="ECO:0000313" key="3">
    <source>
        <dbReference type="Proteomes" id="UP001198402"/>
    </source>
</evidence>
<comment type="caution">
    <text evidence="2">The sequence shown here is derived from an EMBL/GenBank/DDBJ whole genome shotgun (WGS) entry which is preliminary data.</text>
</comment>
<dbReference type="EMBL" id="JAIUJS010000010">
    <property type="protein sequence ID" value="MCA0154302.1"/>
    <property type="molecule type" value="Genomic_DNA"/>
</dbReference>
<name>A0ABS7Y666_9FLAO</name>
<proteinExistence type="predicted"/>
<gene>
    <name evidence="2" type="ORF">LBV24_13820</name>
</gene>
<dbReference type="RefSeq" id="WP_224479251.1">
    <property type="nucleotide sequence ID" value="NZ_JAIUJS010000010.1"/>
</dbReference>
<feature type="transmembrane region" description="Helical" evidence="1">
    <location>
        <begin position="44"/>
        <end position="65"/>
    </location>
</feature>
<evidence type="ECO:0000256" key="1">
    <source>
        <dbReference type="SAM" id="Phobius"/>
    </source>
</evidence>
<dbReference type="Proteomes" id="UP001198402">
    <property type="component" value="Unassembled WGS sequence"/>
</dbReference>
<accession>A0ABS7Y666</accession>
<keyword evidence="1" id="KW-1133">Transmembrane helix</keyword>
<protein>
    <recommendedName>
        <fullName evidence="4">Anti-sigma factor</fullName>
    </recommendedName>
</protein>
<keyword evidence="3" id="KW-1185">Reference proteome</keyword>
<evidence type="ECO:0000313" key="2">
    <source>
        <dbReference type="EMBL" id="MCA0154302.1"/>
    </source>
</evidence>
<keyword evidence="1" id="KW-0812">Transmembrane</keyword>